<evidence type="ECO:0000313" key="3">
    <source>
        <dbReference type="EMBL" id="KAL1565304.1"/>
    </source>
</evidence>
<accession>A0ABD1IBT5</accession>
<evidence type="ECO:0000313" key="4">
    <source>
        <dbReference type="Proteomes" id="UP001567538"/>
    </source>
</evidence>
<feature type="domain" description="J" evidence="2">
    <location>
        <begin position="67"/>
        <end position="131"/>
    </location>
</feature>
<protein>
    <recommendedName>
        <fullName evidence="2">J domain-containing protein</fullName>
    </recommendedName>
</protein>
<feature type="compositionally biased region" description="Low complexity" evidence="1">
    <location>
        <begin position="227"/>
        <end position="240"/>
    </location>
</feature>
<dbReference type="InterPro" id="IPR036869">
    <property type="entry name" value="J_dom_sf"/>
</dbReference>
<dbReference type="InterPro" id="IPR001623">
    <property type="entry name" value="DnaJ_domain"/>
</dbReference>
<dbReference type="SUPFAM" id="SSF46565">
    <property type="entry name" value="Chaperone J-domain"/>
    <property type="match status" value="1"/>
</dbReference>
<dbReference type="Proteomes" id="UP001567538">
    <property type="component" value="Unassembled WGS sequence"/>
</dbReference>
<dbReference type="PROSITE" id="PS00636">
    <property type="entry name" value="DNAJ_1"/>
    <property type="match status" value="1"/>
</dbReference>
<sequence>MECNRDEAVRAKDIAERKFMARDMKGARKFALKAQNLYPELEGISQMVMTLEIYIAAEEEKLNGESNWYGVLGLTPLADDDSIKKQYRKLALQLHPDKNRSIGAEGAFQFISQAWNLLSDKSKRTAYDQRCGRLFQQRNKGKNAGPSPEGTQNGFYNFANTAQKGNNSKRNPSAVPHPPRKKERHTFWTVCHRCKMQYEYLRMYLNHNLLCPNCHEAYFAVEIDPPSSTKSSKISQTSNSQRRKTQQASDTFKNNSSTHHAPGNNGSNPNNFQWVPFCENGDGPSAVKAAKMVHQAYEKVKRERQKAQAAARREEALRQKNVASKRKIGGESFRNSEASKRRKGAEDCGVNKDKMKQAHCESGISSHQVNISGCKPDNFPKCESSHNVVRQVDANHLVMEKARDEIQIKLKECISAPVARNVISEDNLINKKQIETSTKTDILVPLNRRGFRSSDSYPNEKLVEQMCIDVLEPDFHNFDKSRTESCFGANQVWAVYDDDDGMPRHYAVIQNVISLNPFKVSMSMLSSTTHSRLGKGSWFVSGFLRTYGEFGVGRHEICDSINCFSHKPRWTKYSSKTILIFPRKGDVWALYRNWSPEWNELTEHRLMLKYDMVEVLEDCDEELGTIVIPLVKVAGFKTVFHQHFDPREIRRIPKEELSRFSHQVPSHLLTGQEGLKSHKGCLELDPAAIPSQFLQVMSDIETIELVESDEEIETVKAVDCDRITSTNVIEVVDVSEDEKMECP</sequence>
<evidence type="ECO:0000256" key="1">
    <source>
        <dbReference type="SAM" id="MobiDB-lite"/>
    </source>
</evidence>
<feature type="region of interest" description="Disordered" evidence="1">
    <location>
        <begin position="137"/>
        <end position="182"/>
    </location>
</feature>
<dbReference type="PROSITE" id="PS50076">
    <property type="entry name" value="DNAJ_2"/>
    <property type="match status" value="1"/>
</dbReference>
<dbReference type="Gene3D" id="1.10.287.110">
    <property type="entry name" value="DnaJ domain"/>
    <property type="match status" value="1"/>
</dbReference>
<dbReference type="AlphaFoldDB" id="A0ABD1IBT5"/>
<gene>
    <name evidence="3" type="ORF">AAHA92_07541</name>
</gene>
<feature type="region of interest" description="Disordered" evidence="1">
    <location>
        <begin position="326"/>
        <end position="350"/>
    </location>
</feature>
<name>A0ABD1IBT5_SALDI</name>
<dbReference type="InterPro" id="IPR056988">
    <property type="entry name" value="Zn_ribbon_pln"/>
</dbReference>
<dbReference type="Pfam" id="PF00226">
    <property type="entry name" value="DnaJ"/>
    <property type="match status" value="1"/>
</dbReference>
<dbReference type="SMART" id="SM00271">
    <property type="entry name" value="DnaJ"/>
    <property type="match status" value="1"/>
</dbReference>
<feature type="compositionally biased region" description="Polar residues" evidence="1">
    <location>
        <begin position="246"/>
        <end position="273"/>
    </location>
</feature>
<keyword evidence="4" id="KW-1185">Reference proteome</keyword>
<dbReference type="PANTHER" id="PTHR44137:SF32">
    <property type="entry name" value="DNAJ HEAT SHOCK AMINO-TERMINAL DOMAIN PROTEIN"/>
    <property type="match status" value="1"/>
</dbReference>
<feature type="region of interest" description="Disordered" evidence="1">
    <location>
        <begin position="225"/>
        <end position="275"/>
    </location>
</feature>
<dbReference type="Pfam" id="PF23551">
    <property type="entry name" value="Zn_ribbon_20"/>
    <property type="match status" value="1"/>
</dbReference>
<proteinExistence type="predicted"/>
<feature type="compositionally biased region" description="Polar residues" evidence="1">
    <location>
        <begin position="149"/>
        <end position="171"/>
    </location>
</feature>
<dbReference type="Pfam" id="PF11926">
    <property type="entry name" value="DUF3444"/>
    <property type="match status" value="1"/>
</dbReference>
<organism evidence="3 4">
    <name type="scientific">Salvia divinorum</name>
    <name type="common">Maria pastora</name>
    <name type="synonym">Diviner's sage</name>
    <dbReference type="NCBI Taxonomy" id="28513"/>
    <lineage>
        <taxon>Eukaryota</taxon>
        <taxon>Viridiplantae</taxon>
        <taxon>Streptophyta</taxon>
        <taxon>Embryophyta</taxon>
        <taxon>Tracheophyta</taxon>
        <taxon>Spermatophyta</taxon>
        <taxon>Magnoliopsida</taxon>
        <taxon>eudicotyledons</taxon>
        <taxon>Gunneridae</taxon>
        <taxon>Pentapetalae</taxon>
        <taxon>asterids</taxon>
        <taxon>lamiids</taxon>
        <taxon>Lamiales</taxon>
        <taxon>Lamiaceae</taxon>
        <taxon>Nepetoideae</taxon>
        <taxon>Mentheae</taxon>
        <taxon>Salviinae</taxon>
        <taxon>Salvia</taxon>
        <taxon>Salvia subgen. Calosphace</taxon>
    </lineage>
</organism>
<dbReference type="InterPro" id="IPR018253">
    <property type="entry name" value="DnaJ_domain_CS"/>
</dbReference>
<dbReference type="PANTHER" id="PTHR44137">
    <property type="entry name" value="BNAC03G44070D PROTEIN"/>
    <property type="match status" value="1"/>
</dbReference>
<dbReference type="CDD" id="cd06257">
    <property type="entry name" value="DnaJ"/>
    <property type="match status" value="1"/>
</dbReference>
<reference evidence="3 4" key="1">
    <citation type="submission" date="2024-06" db="EMBL/GenBank/DDBJ databases">
        <title>A chromosome level genome sequence of Diviner's sage (Salvia divinorum).</title>
        <authorList>
            <person name="Ford S.A."/>
            <person name="Ro D.-K."/>
            <person name="Ness R.W."/>
            <person name="Phillips M.A."/>
        </authorList>
    </citation>
    <scope>NUCLEOTIDE SEQUENCE [LARGE SCALE GENOMIC DNA]</scope>
    <source>
        <strain evidence="3">SAF-2024a</strain>
        <tissue evidence="3">Leaf</tissue>
    </source>
</reference>
<dbReference type="PRINTS" id="PR00625">
    <property type="entry name" value="JDOMAIN"/>
</dbReference>
<comment type="caution">
    <text evidence="3">The sequence shown here is derived from an EMBL/GenBank/DDBJ whole genome shotgun (WGS) entry which is preliminary data.</text>
</comment>
<dbReference type="InterPro" id="IPR024593">
    <property type="entry name" value="DUF3444"/>
</dbReference>
<dbReference type="EMBL" id="JBEAFC010000003">
    <property type="protein sequence ID" value="KAL1565304.1"/>
    <property type="molecule type" value="Genomic_DNA"/>
</dbReference>
<evidence type="ECO:0000259" key="2">
    <source>
        <dbReference type="PROSITE" id="PS50076"/>
    </source>
</evidence>